<dbReference type="GO" id="GO:0042175">
    <property type="term" value="C:nuclear outer membrane-endoplasmic reticulum membrane network"/>
    <property type="evidence" value="ECO:0007669"/>
    <property type="project" value="TreeGrafter"/>
</dbReference>
<evidence type="ECO:0000256" key="1">
    <source>
        <dbReference type="SAM" id="Coils"/>
    </source>
</evidence>
<dbReference type="InterPro" id="IPR039604">
    <property type="entry name" value="Bfr1"/>
</dbReference>
<evidence type="ECO:0000256" key="2">
    <source>
        <dbReference type="SAM" id="MobiDB-lite"/>
    </source>
</evidence>
<evidence type="ECO:0000313" key="4">
    <source>
        <dbReference type="Proteomes" id="UP001214628"/>
    </source>
</evidence>
<dbReference type="AlphaFoldDB" id="A0AAF0FD13"/>
<feature type="compositionally biased region" description="Basic and acidic residues" evidence="2">
    <location>
        <begin position="266"/>
        <end position="283"/>
    </location>
</feature>
<feature type="compositionally biased region" description="Basic and acidic residues" evidence="2">
    <location>
        <begin position="454"/>
        <end position="470"/>
    </location>
</feature>
<feature type="region of interest" description="Disordered" evidence="2">
    <location>
        <begin position="375"/>
        <end position="406"/>
    </location>
</feature>
<dbReference type="GO" id="GO:0003729">
    <property type="term" value="F:mRNA binding"/>
    <property type="evidence" value="ECO:0007669"/>
    <property type="project" value="TreeGrafter"/>
</dbReference>
<evidence type="ECO:0000313" key="3">
    <source>
        <dbReference type="EMBL" id="WFD45122.1"/>
    </source>
</evidence>
<feature type="region of interest" description="Disordered" evidence="2">
    <location>
        <begin position="454"/>
        <end position="480"/>
    </location>
</feature>
<dbReference type="PANTHER" id="PTHR31027">
    <property type="entry name" value="NUCLEAR SEGREGATION PROTEIN BFR1"/>
    <property type="match status" value="1"/>
</dbReference>
<feature type="compositionally biased region" description="Basic residues" evidence="2">
    <location>
        <begin position="375"/>
        <end position="387"/>
    </location>
</feature>
<organism evidence="3 4">
    <name type="scientific">Malassezia psittaci</name>
    <dbReference type="NCBI Taxonomy" id="1821823"/>
    <lineage>
        <taxon>Eukaryota</taxon>
        <taxon>Fungi</taxon>
        <taxon>Dikarya</taxon>
        <taxon>Basidiomycota</taxon>
        <taxon>Ustilaginomycotina</taxon>
        <taxon>Malasseziomycetes</taxon>
        <taxon>Malasseziales</taxon>
        <taxon>Malasseziaceae</taxon>
        <taxon>Malassezia</taxon>
    </lineage>
</organism>
<feature type="region of interest" description="Disordered" evidence="2">
    <location>
        <begin position="320"/>
        <end position="360"/>
    </location>
</feature>
<dbReference type="EMBL" id="CP118381">
    <property type="protein sequence ID" value="WFD45122.1"/>
    <property type="molecule type" value="Genomic_DNA"/>
</dbReference>
<feature type="coiled-coil region" evidence="1">
    <location>
        <begin position="31"/>
        <end position="58"/>
    </location>
</feature>
<dbReference type="GO" id="GO:1990904">
    <property type="term" value="C:ribonucleoprotein complex"/>
    <property type="evidence" value="ECO:0007669"/>
    <property type="project" value="TreeGrafter"/>
</dbReference>
<reference evidence="3" key="1">
    <citation type="submission" date="2023-02" db="EMBL/GenBank/DDBJ databases">
        <title>Mating type loci evolution in Malassezia.</title>
        <authorList>
            <person name="Coelho M.A."/>
        </authorList>
    </citation>
    <scope>NUCLEOTIDE SEQUENCE</scope>
    <source>
        <strain evidence="3">CBS 14136</strain>
    </source>
</reference>
<feature type="region of interest" description="Disordered" evidence="2">
    <location>
        <begin position="266"/>
        <end position="291"/>
    </location>
</feature>
<accession>A0AAF0FD13</accession>
<protein>
    <submittedName>
        <fullName evidence="3">Multicopy suppressor of BFA (Brefeldin A)</fullName>
    </submittedName>
</protein>
<gene>
    <name evidence="3" type="primary">BFR1</name>
    <name evidence="3" type="ORF">MPSI1_003799</name>
</gene>
<name>A0AAF0FD13_9BASI</name>
<dbReference type="PANTHER" id="PTHR31027:SF2">
    <property type="entry name" value="LEBERCILIN DOMAIN-CONTAINING PROTEIN"/>
    <property type="match status" value="1"/>
</dbReference>
<dbReference type="Proteomes" id="UP001214628">
    <property type="component" value="Chromosome 7"/>
</dbReference>
<sequence length="480" mass="53219">MVEENTQATKHEPTVAAGVHIVKLPGGKPDQKAHNEEMERIKAEINKVQQKVNKVRDALSGASTDTPAGKRRAELRAELDALRSQQAGHKGTRGKVFDEIKALQDEIASKVKSLQTAKSKAPFKSQAEVDAQIAQIESQIESGSMKIVEERKALNEISILKRSRKSMDSLSAQQSQIDSLRTEVEKLRGSLDDPESQAISRRYDEIKRELDSLNQEQEKAVGSRSKLLSQRNALSKQLDDLYQQRRDRLNAYHAENDKYYARMNAEREKRHEAQRKEREEAEAIRQAQEDEEIRENAALPAFAKEIEDCDVLIRYFSGNDASSASSTGAESSGKEANGKVPSLPSVRESNSEIPEGAVIAPRKGEEDNYFVAGAGKKKSAKGKKNRGTKLSLNDEDATSSPSTPGGSLHVPFGMLSALLALSIPPPMNQADLSRVVDNVKLKREYFLSNQARATKENMEQAEKQIAERQTKRMNTASNEA</sequence>
<keyword evidence="4" id="KW-1185">Reference proteome</keyword>
<keyword evidence="1" id="KW-0175">Coiled coil</keyword>
<dbReference type="GO" id="GO:0005783">
    <property type="term" value="C:endoplasmic reticulum"/>
    <property type="evidence" value="ECO:0007669"/>
    <property type="project" value="TreeGrafter"/>
</dbReference>
<feature type="compositionally biased region" description="Low complexity" evidence="2">
    <location>
        <begin position="321"/>
        <end position="331"/>
    </location>
</feature>
<proteinExistence type="predicted"/>
<dbReference type="GO" id="GO:0008298">
    <property type="term" value="P:intracellular mRNA localization"/>
    <property type="evidence" value="ECO:0007669"/>
    <property type="project" value="TreeGrafter"/>
</dbReference>